<dbReference type="PROSITE" id="PS50888">
    <property type="entry name" value="BHLH"/>
    <property type="match status" value="1"/>
</dbReference>
<dbReference type="InterPro" id="IPR052207">
    <property type="entry name" value="Max-like/E-box_TFs"/>
</dbReference>
<feature type="region of interest" description="Disordered" evidence="6">
    <location>
        <begin position="316"/>
        <end position="343"/>
    </location>
</feature>
<dbReference type="Proteomes" id="UP000518752">
    <property type="component" value="Unassembled WGS sequence"/>
</dbReference>
<dbReference type="GO" id="GO:0005634">
    <property type="term" value="C:nucleus"/>
    <property type="evidence" value="ECO:0007669"/>
    <property type="project" value="UniProtKB-SubCell"/>
</dbReference>
<reference evidence="8 9" key="1">
    <citation type="journal article" date="2020" name="ISME J.">
        <title>Uncovering the hidden diversity of litter-decomposition mechanisms in mushroom-forming fungi.</title>
        <authorList>
            <person name="Floudas D."/>
            <person name="Bentzer J."/>
            <person name="Ahren D."/>
            <person name="Johansson T."/>
            <person name="Persson P."/>
            <person name="Tunlid A."/>
        </authorList>
    </citation>
    <scope>NUCLEOTIDE SEQUENCE [LARGE SCALE GENOMIC DNA]</scope>
    <source>
        <strain evidence="8 9">CBS 406.79</strain>
    </source>
</reference>
<feature type="region of interest" description="Disordered" evidence="6">
    <location>
        <begin position="373"/>
        <end position="419"/>
    </location>
</feature>
<feature type="compositionally biased region" description="Basic and acidic residues" evidence="6">
    <location>
        <begin position="395"/>
        <end position="407"/>
    </location>
</feature>
<dbReference type="GO" id="GO:0000978">
    <property type="term" value="F:RNA polymerase II cis-regulatory region sequence-specific DNA binding"/>
    <property type="evidence" value="ECO:0007669"/>
    <property type="project" value="TreeGrafter"/>
</dbReference>
<evidence type="ECO:0000256" key="3">
    <source>
        <dbReference type="ARBA" id="ARBA00023125"/>
    </source>
</evidence>
<accession>A0A8H5HY06</accession>
<evidence type="ECO:0000256" key="1">
    <source>
        <dbReference type="ARBA" id="ARBA00004123"/>
    </source>
</evidence>
<evidence type="ECO:0000256" key="4">
    <source>
        <dbReference type="ARBA" id="ARBA00023163"/>
    </source>
</evidence>
<organism evidence="8 9">
    <name type="scientific">Collybiopsis confluens</name>
    <dbReference type="NCBI Taxonomy" id="2823264"/>
    <lineage>
        <taxon>Eukaryota</taxon>
        <taxon>Fungi</taxon>
        <taxon>Dikarya</taxon>
        <taxon>Basidiomycota</taxon>
        <taxon>Agaricomycotina</taxon>
        <taxon>Agaricomycetes</taxon>
        <taxon>Agaricomycetidae</taxon>
        <taxon>Agaricales</taxon>
        <taxon>Marasmiineae</taxon>
        <taxon>Omphalotaceae</taxon>
        <taxon>Collybiopsis</taxon>
    </lineage>
</organism>
<feature type="compositionally biased region" description="Basic and acidic residues" evidence="6">
    <location>
        <begin position="328"/>
        <end position="343"/>
    </location>
</feature>
<dbReference type="Gene3D" id="4.10.280.10">
    <property type="entry name" value="Helix-loop-helix DNA-binding domain"/>
    <property type="match status" value="1"/>
</dbReference>
<proteinExistence type="predicted"/>
<feature type="compositionally biased region" description="Polar residues" evidence="6">
    <location>
        <begin position="265"/>
        <end position="276"/>
    </location>
</feature>
<protein>
    <recommendedName>
        <fullName evidence="7">BHLH domain-containing protein</fullName>
    </recommendedName>
</protein>
<dbReference type="SUPFAM" id="SSF47459">
    <property type="entry name" value="HLH, helix-loop-helix DNA-binding domain"/>
    <property type="match status" value="1"/>
</dbReference>
<keyword evidence="2" id="KW-0805">Transcription regulation</keyword>
<gene>
    <name evidence="8" type="ORF">D9757_002529</name>
</gene>
<feature type="compositionally biased region" description="Polar residues" evidence="6">
    <location>
        <begin position="173"/>
        <end position="186"/>
    </location>
</feature>
<feature type="compositionally biased region" description="Pro residues" evidence="6">
    <location>
        <begin position="249"/>
        <end position="258"/>
    </location>
</feature>
<feature type="compositionally biased region" description="Low complexity" evidence="6">
    <location>
        <begin position="187"/>
        <end position="214"/>
    </location>
</feature>
<evidence type="ECO:0000259" key="7">
    <source>
        <dbReference type="PROSITE" id="PS50888"/>
    </source>
</evidence>
<sequence>MIPAHQQLPYSLPSFFMSDLLTPSESQVLQTFLSSMDYNDPNDVQNASNSDWTAYNDDGGQGHHHIPDVPHIQGREALAKATKDLMSLDADSWNSAPVMHQYQQQQHAYNFMNREHQSSQYNNYELQNHGQPGLYQQQQPRNEEYYLPKQGSQSPQPPLHHPAHSHLPQPLSISSHSAGSNMRSTYPSSMGSPPTPASSSSFSFGGSSARNSTVPSPPPSADPRSTSSSSNKRAAESNPYVPSNKRSRPSPPANPPSLPAKATLLSPSQKKANHIQSEQKRRANIRRGYEALCETVPALREAIRVEEEAQVAEGFAGNGKKPKRGRRVKVDDGTGEKIDGRAGPRSENIVLGKTIEYIRELLDDRQDLLTRLERARSSLSPDHPPFDPSDPPPLWEREWKGGSGKEADADEEEEEEEDE</sequence>
<evidence type="ECO:0000256" key="5">
    <source>
        <dbReference type="ARBA" id="ARBA00023242"/>
    </source>
</evidence>
<feature type="compositionally biased region" description="Acidic residues" evidence="6">
    <location>
        <begin position="408"/>
        <end position="419"/>
    </location>
</feature>
<keyword evidence="3" id="KW-0238">DNA-binding</keyword>
<keyword evidence="4" id="KW-0804">Transcription</keyword>
<dbReference type="EMBL" id="JAACJN010000009">
    <property type="protein sequence ID" value="KAF5391510.1"/>
    <property type="molecule type" value="Genomic_DNA"/>
</dbReference>
<evidence type="ECO:0000313" key="9">
    <source>
        <dbReference type="Proteomes" id="UP000518752"/>
    </source>
</evidence>
<dbReference type="GO" id="GO:0000981">
    <property type="term" value="F:DNA-binding transcription factor activity, RNA polymerase II-specific"/>
    <property type="evidence" value="ECO:0007669"/>
    <property type="project" value="TreeGrafter"/>
</dbReference>
<feature type="domain" description="BHLH" evidence="7">
    <location>
        <begin position="269"/>
        <end position="361"/>
    </location>
</feature>
<keyword evidence="5" id="KW-0539">Nucleus</keyword>
<keyword evidence="9" id="KW-1185">Reference proteome</keyword>
<dbReference type="GO" id="GO:0046983">
    <property type="term" value="F:protein dimerization activity"/>
    <property type="evidence" value="ECO:0007669"/>
    <property type="project" value="InterPro"/>
</dbReference>
<feature type="compositionally biased region" description="Pro residues" evidence="6">
    <location>
        <begin position="382"/>
        <end position="394"/>
    </location>
</feature>
<evidence type="ECO:0000256" key="2">
    <source>
        <dbReference type="ARBA" id="ARBA00023015"/>
    </source>
</evidence>
<dbReference type="PANTHER" id="PTHR15741:SF27">
    <property type="entry name" value="TRANSCRIPTION FACTOR AP-4"/>
    <property type="match status" value="1"/>
</dbReference>
<dbReference type="OrthoDB" id="5778525at2759"/>
<comment type="subcellular location">
    <subcellularLocation>
        <location evidence="1">Nucleus</location>
    </subcellularLocation>
</comment>
<evidence type="ECO:0000313" key="8">
    <source>
        <dbReference type="EMBL" id="KAF5391510.1"/>
    </source>
</evidence>
<evidence type="ECO:0000256" key="6">
    <source>
        <dbReference type="SAM" id="MobiDB-lite"/>
    </source>
</evidence>
<dbReference type="InterPro" id="IPR011598">
    <property type="entry name" value="bHLH_dom"/>
</dbReference>
<feature type="region of interest" description="Disordered" evidence="6">
    <location>
        <begin position="147"/>
        <end position="282"/>
    </location>
</feature>
<dbReference type="PANTHER" id="PTHR15741">
    <property type="entry name" value="BASIC HELIX-LOOP-HELIX ZIP TRANSCRIPTION FACTOR"/>
    <property type="match status" value="1"/>
</dbReference>
<comment type="caution">
    <text evidence="8">The sequence shown here is derived from an EMBL/GenBank/DDBJ whole genome shotgun (WGS) entry which is preliminary data.</text>
</comment>
<name>A0A8H5HY06_9AGAR</name>
<dbReference type="InterPro" id="IPR036638">
    <property type="entry name" value="HLH_DNA-bd_sf"/>
</dbReference>
<dbReference type="AlphaFoldDB" id="A0A8H5HY06"/>